<evidence type="ECO:0000313" key="14">
    <source>
        <dbReference type="Proteomes" id="UP000321570"/>
    </source>
</evidence>
<dbReference type="Gene3D" id="3.40.50.300">
    <property type="entry name" value="P-loop containing nucleotide triphosphate hydrolases"/>
    <property type="match status" value="2"/>
</dbReference>
<feature type="region of interest" description="Disordered" evidence="12">
    <location>
        <begin position="441"/>
        <end position="491"/>
    </location>
</feature>
<comment type="subcellular location">
    <subcellularLocation>
        <location evidence="1 11">Cytoplasm</location>
        <location evidence="1 11">Cytoskeleton</location>
    </subcellularLocation>
</comment>
<feature type="compositionally biased region" description="Low complexity" evidence="12">
    <location>
        <begin position="463"/>
        <end position="475"/>
    </location>
</feature>
<feature type="compositionally biased region" description="Polar residues" evidence="12">
    <location>
        <begin position="515"/>
        <end position="525"/>
    </location>
</feature>
<evidence type="ECO:0000256" key="11">
    <source>
        <dbReference type="RuleBase" id="RU366047"/>
    </source>
</evidence>
<dbReference type="GO" id="GO:0005868">
    <property type="term" value="C:cytoplasmic dynein complex"/>
    <property type="evidence" value="ECO:0007669"/>
    <property type="project" value="UniProtKB-UniRule"/>
</dbReference>
<dbReference type="AlphaFoldDB" id="A0A564YGG4"/>
<keyword evidence="6 11" id="KW-0547">Nucleotide-binding</keyword>
<feature type="compositionally biased region" description="Acidic residues" evidence="12">
    <location>
        <begin position="240"/>
        <end position="251"/>
    </location>
</feature>
<dbReference type="PANTHER" id="PTHR12688:SF0">
    <property type="entry name" value="DYNEIN LIGHT INTERMEDIATE CHAIN"/>
    <property type="match status" value="1"/>
</dbReference>
<keyword evidence="5 11" id="KW-0493">Microtubule</keyword>
<dbReference type="InterPro" id="IPR027417">
    <property type="entry name" value="P-loop_NTPase"/>
</dbReference>
<evidence type="ECO:0000256" key="2">
    <source>
        <dbReference type="ARBA" id="ARBA00006831"/>
    </source>
</evidence>
<dbReference type="GO" id="GO:0005524">
    <property type="term" value="F:ATP binding"/>
    <property type="evidence" value="ECO:0007669"/>
    <property type="project" value="UniProtKB-KW"/>
</dbReference>
<evidence type="ECO:0000256" key="9">
    <source>
        <dbReference type="ARBA" id="ARBA00023175"/>
    </source>
</evidence>
<keyword evidence="4 11" id="KW-0963">Cytoplasm</keyword>
<evidence type="ECO:0000256" key="7">
    <source>
        <dbReference type="ARBA" id="ARBA00022840"/>
    </source>
</evidence>
<feature type="compositionally biased region" description="Low complexity" evidence="12">
    <location>
        <begin position="190"/>
        <end position="213"/>
    </location>
</feature>
<evidence type="ECO:0000256" key="1">
    <source>
        <dbReference type="ARBA" id="ARBA00004245"/>
    </source>
</evidence>
<dbReference type="InterPro" id="IPR008467">
    <property type="entry name" value="Dynein1_light_intermed_chain"/>
</dbReference>
<evidence type="ECO:0000256" key="5">
    <source>
        <dbReference type="ARBA" id="ARBA00022701"/>
    </source>
</evidence>
<evidence type="ECO:0000256" key="6">
    <source>
        <dbReference type="ARBA" id="ARBA00022741"/>
    </source>
</evidence>
<dbReference type="InterPro" id="IPR022780">
    <property type="entry name" value="Dynein_light_int_chain"/>
</dbReference>
<comment type="function">
    <text evidence="11">Acts as one of several non-catalytic accessory components of the cytoplasmic dynein 1 complex that are thought to be involved in linking dynein to cargos and to adapter proteins that regulate dynein function. Cytoplasmic dynein 1 acts as a motor for the intracellular retrograde motility of vesicles and organelles along microtubules. May play a role in binding dynein to membranous organelles or chromosomes.</text>
</comment>
<evidence type="ECO:0000256" key="4">
    <source>
        <dbReference type="ARBA" id="ARBA00022490"/>
    </source>
</evidence>
<evidence type="ECO:0000313" key="13">
    <source>
        <dbReference type="EMBL" id="VUZ46375.1"/>
    </source>
</evidence>
<dbReference type="GO" id="GO:0005874">
    <property type="term" value="C:microtubule"/>
    <property type="evidence" value="ECO:0007669"/>
    <property type="project" value="UniProtKB-KW"/>
</dbReference>
<name>A0A564YGG4_HYMDI</name>
<proteinExistence type="inferred from homology"/>
<dbReference type="Proteomes" id="UP000321570">
    <property type="component" value="Unassembled WGS sequence"/>
</dbReference>
<keyword evidence="9 11" id="KW-0505">Motor protein</keyword>
<keyword evidence="3 11" id="KW-0813">Transport</keyword>
<keyword evidence="10 11" id="KW-0206">Cytoskeleton</keyword>
<dbReference type="GO" id="GO:0007018">
    <property type="term" value="P:microtubule-based movement"/>
    <property type="evidence" value="ECO:0007669"/>
    <property type="project" value="InterPro"/>
</dbReference>
<feature type="compositionally biased region" description="Polar residues" evidence="12">
    <location>
        <begin position="408"/>
        <end position="418"/>
    </location>
</feature>
<dbReference type="SUPFAM" id="SSF52540">
    <property type="entry name" value="P-loop containing nucleoside triphosphate hydrolases"/>
    <property type="match status" value="1"/>
</dbReference>
<dbReference type="EMBL" id="CABIJS010000221">
    <property type="protein sequence ID" value="VUZ46375.1"/>
    <property type="molecule type" value="Genomic_DNA"/>
</dbReference>
<accession>A0A564YGG4</accession>
<feature type="region of interest" description="Disordered" evidence="12">
    <location>
        <begin position="185"/>
        <end position="251"/>
    </location>
</feature>
<feature type="compositionally biased region" description="Polar residues" evidence="12">
    <location>
        <begin position="441"/>
        <end position="461"/>
    </location>
</feature>
<dbReference type="GO" id="GO:0045504">
    <property type="term" value="F:dynein heavy chain binding"/>
    <property type="evidence" value="ECO:0007669"/>
    <property type="project" value="TreeGrafter"/>
</dbReference>
<evidence type="ECO:0000256" key="3">
    <source>
        <dbReference type="ARBA" id="ARBA00022448"/>
    </source>
</evidence>
<keyword evidence="14" id="KW-1185">Reference proteome</keyword>
<dbReference type="GO" id="GO:0005813">
    <property type="term" value="C:centrosome"/>
    <property type="evidence" value="ECO:0007669"/>
    <property type="project" value="TreeGrafter"/>
</dbReference>
<evidence type="ECO:0000256" key="12">
    <source>
        <dbReference type="SAM" id="MobiDB-lite"/>
    </source>
</evidence>
<feature type="region of interest" description="Disordered" evidence="12">
    <location>
        <begin position="397"/>
        <end position="418"/>
    </location>
</feature>
<sequence length="580" mass="62612">MGIEVEPSNAEAGEASVHLWSTILKEVANARIGRIPHGKGIIVLGDNGAGKSTLVSRLSHKTVPPKTPGLEYHYIDIRDEATDDQTKLNAWVLDGDLIFVPFLKFALDKKNFTDRMVVIVVDMDRPWNIMDVLEKWSNALEDYIQSIDVEVEDMKEYQDNLIRQFRLYVEPDTLHLHSVATNGGAVTPVKSSSKASDSMATSTPAQPAASSTSGLHPATAALLGLGGPRQQKDIIPGDQINEDDSNDDEDEAINGATVNGKSAKERMNPSDVLKELPITPGALTKNLGIPLIVVVNKTDVMDDLEKTKGMTEEQFDILQMHIRRFCLSYGASLIYVSAKNGKNCGLLNNYLQHRIYGFPFTQSAYVIDKDSVFIPTGWDSLNKISLLEQNLTRYKPGDDYSTVIPKPTGQTSVTNEEPQVTAMDDQQFLSHLYTVLQRDATTNGASDTGNDSSTHEQSSILDGSGTPTSRPSSGSAVRGRTSGVGVAGALSGSSSEKVLASFFNNLLSKGPSARQAPSTPPSTLAGQAAASEAINGQSEVPNMTAKEMQSELERLARTSKEALDKSQGNSEKSPAVEKSS</sequence>
<keyword evidence="8 11" id="KW-0243">Dynein</keyword>
<organism evidence="13 14">
    <name type="scientific">Hymenolepis diminuta</name>
    <name type="common">Rat tapeworm</name>
    <dbReference type="NCBI Taxonomy" id="6216"/>
    <lineage>
        <taxon>Eukaryota</taxon>
        <taxon>Metazoa</taxon>
        <taxon>Spiralia</taxon>
        <taxon>Lophotrochozoa</taxon>
        <taxon>Platyhelminthes</taxon>
        <taxon>Cestoda</taxon>
        <taxon>Eucestoda</taxon>
        <taxon>Cyclophyllidea</taxon>
        <taxon>Hymenolepididae</taxon>
        <taxon>Hymenolepis</taxon>
    </lineage>
</organism>
<keyword evidence="7 11" id="KW-0067">ATP-binding</keyword>
<evidence type="ECO:0000256" key="10">
    <source>
        <dbReference type="ARBA" id="ARBA00023212"/>
    </source>
</evidence>
<evidence type="ECO:0000256" key="8">
    <source>
        <dbReference type="ARBA" id="ARBA00023017"/>
    </source>
</evidence>
<comment type="similarity">
    <text evidence="2 11">Belongs to the dynein light intermediate chain family.</text>
</comment>
<reference evidence="13 14" key="1">
    <citation type="submission" date="2019-07" db="EMBL/GenBank/DDBJ databases">
        <authorList>
            <person name="Jastrzebski P J."/>
            <person name="Paukszto L."/>
            <person name="Jastrzebski P J."/>
        </authorList>
    </citation>
    <scope>NUCLEOTIDE SEQUENCE [LARGE SCALE GENOMIC DNA]</scope>
    <source>
        <strain evidence="13 14">WMS-il1</strain>
    </source>
</reference>
<protein>
    <recommendedName>
        <fullName evidence="11">Dynein light intermediate chain</fullName>
    </recommendedName>
</protein>
<gene>
    <name evidence="13" type="ORF">WMSIL1_LOCUS6243</name>
</gene>
<feature type="region of interest" description="Disordered" evidence="12">
    <location>
        <begin position="510"/>
        <end position="580"/>
    </location>
</feature>
<dbReference type="Pfam" id="PF05783">
    <property type="entry name" value="DLIC"/>
    <property type="match status" value="2"/>
</dbReference>
<comment type="subunit">
    <text evidence="11">Homodimer. The cytoplasmic dynein 1 complex consists of two catalytic heavy chains (HCs) and a number of non-catalytic subunits presented by intermediate chains (ICs).</text>
</comment>
<dbReference type="GO" id="GO:0000226">
    <property type="term" value="P:microtubule cytoskeleton organization"/>
    <property type="evidence" value="ECO:0007669"/>
    <property type="project" value="TreeGrafter"/>
</dbReference>
<feature type="compositionally biased region" description="Basic and acidic residues" evidence="12">
    <location>
        <begin position="548"/>
        <end position="564"/>
    </location>
</feature>
<dbReference type="PANTHER" id="PTHR12688">
    <property type="entry name" value="DYNEIN LIGHT INTERMEDIATE CHAIN"/>
    <property type="match status" value="1"/>
</dbReference>